<dbReference type="InterPro" id="IPR038180">
    <property type="entry name" value="FlgT_N_sf"/>
</dbReference>
<evidence type="ECO:0000313" key="1">
    <source>
        <dbReference type="EMBL" id="QDR83182.1"/>
    </source>
</evidence>
<name>A0A517E0Q3_9FIRM</name>
<evidence type="ECO:0008006" key="3">
    <source>
        <dbReference type="Google" id="ProtNLM"/>
    </source>
</evidence>
<sequence>MQRFILIITMALLGLSAVIPLALAREVTVQGYGLSREEAVTDALRNAVEQAVGTLVDSQTLIQNAEVVQDEIYTKSRGFVQDWTIISEQSQPGQTVVTARVQVDTQPSSRLTGQLQRLKLIEQGLRDPRIGVIIPEYHLSARIPDPAGETAMIKKLLAAGFSRLVDIGQIQNIRYTNTVKAIIQGNRDEALAFASSQGLDYLIVGEAFSTRSSFQYGLISCGARLEAKIIKADTGEVIATNGLYGTGVHSSEFIAAKLALTEAGEKMGDYMVQRLMAFAGNPEKGVQLVVRGVTSYAKVSLLENELKQVRGVKNVYVRSYGGGIVTIDINYTYAPKNLANELERLSGITLNITDITSSGIQSVMKY</sequence>
<evidence type="ECO:0000313" key="2">
    <source>
        <dbReference type="Proteomes" id="UP000320776"/>
    </source>
</evidence>
<accession>A0A517E0Q3</accession>
<gene>
    <name evidence="1" type="ORF">SPTER_46600</name>
</gene>
<protein>
    <recommendedName>
        <fullName evidence="3">Flagellar assembly protein T N-terminal domain-containing protein</fullName>
    </recommendedName>
</protein>
<reference evidence="1 2" key="1">
    <citation type="submission" date="2019-02" db="EMBL/GenBank/DDBJ databases">
        <title>Closed genome of Sporomusa termitida DSM 4440.</title>
        <authorList>
            <person name="Poehlein A."/>
            <person name="Daniel R."/>
        </authorList>
    </citation>
    <scope>NUCLEOTIDE SEQUENCE [LARGE SCALE GENOMIC DNA]</scope>
    <source>
        <strain evidence="1 2">DSM 4440</strain>
    </source>
</reference>
<dbReference type="RefSeq" id="WP_144352492.1">
    <property type="nucleotide sequence ID" value="NZ_CP036259.1"/>
</dbReference>
<proteinExistence type="predicted"/>
<dbReference type="Proteomes" id="UP000320776">
    <property type="component" value="Chromosome"/>
</dbReference>
<dbReference type="KEGG" id="sted:SPTER_46600"/>
<dbReference type="OrthoDB" id="1675514at2"/>
<dbReference type="Gene3D" id="3.30.1660.40">
    <property type="entry name" value="FlgT, N-terminal domain"/>
    <property type="match status" value="1"/>
</dbReference>
<dbReference type="AlphaFoldDB" id="A0A517E0Q3"/>
<dbReference type="EMBL" id="CP036259">
    <property type="protein sequence ID" value="QDR83182.1"/>
    <property type="molecule type" value="Genomic_DNA"/>
</dbReference>
<organism evidence="1 2">
    <name type="scientific">Sporomusa termitida</name>
    <dbReference type="NCBI Taxonomy" id="2377"/>
    <lineage>
        <taxon>Bacteria</taxon>
        <taxon>Bacillati</taxon>
        <taxon>Bacillota</taxon>
        <taxon>Negativicutes</taxon>
        <taxon>Selenomonadales</taxon>
        <taxon>Sporomusaceae</taxon>
        <taxon>Sporomusa</taxon>
    </lineage>
</organism>
<keyword evidence="2" id="KW-1185">Reference proteome</keyword>